<evidence type="ECO:0000256" key="3">
    <source>
        <dbReference type="HAMAP-Rule" id="MF_01077"/>
    </source>
</evidence>
<evidence type="ECO:0000313" key="6">
    <source>
        <dbReference type="EMBL" id="MYM20364.1"/>
    </source>
</evidence>
<evidence type="ECO:0000256" key="1">
    <source>
        <dbReference type="ARBA" id="ARBA00022490"/>
    </source>
</evidence>
<keyword evidence="7" id="KW-1185">Reference proteome</keyword>
<dbReference type="EMBL" id="WWEQ01000048">
    <property type="protein sequence ID" value="MYM20364.1"/>
    <property type="molecule type" value="Genomic_DNA"/>
</dbReference>
<dbReference type="InterPro" id="IPR028989">
    <property type="entry name" value="RimP_N"/>
</dbReference>
<keyword evidence="1 3" id="KW-0963">Cytoplasm</keyword>
<organism evidence="6 7">
    <name type="scientific">Brevibacterium rongguiense</name>
    <dbReference type="NCBI Taxonomy" id="2695267"/>
    <lineage>
        <taxon>Bacteria</taxon>
        <taxon>Bacillati</taxon>
        <taxon>Actinomycetota</taxon>
        <taxon>Actinomycetes</taxon>
        <taxon>Micrococcales</taxon>
        <taxon>Brevibacteriaceae</taxon>
        <taxon>Brevibacterium</taxon>
    </lineage>
</organism>
<dbReference type="PANTHER" id="PTHR33867:SF1">
    <property type="entry name" value="RIBOSOME MATURATION FACTOR RIMP"/>
    <property type="match status" value="1"/>
</dbReference>
<name>A0A6N9HA03_9MICO</name>
<evidence type="ECO:0000313" key="7">
    <source>
        <dbReference type="Proteomes" id="UP000469215"/>
    </source>
</evidence>
<dbReference type="GO" id="GO:0000028">
    <property type="term" value="P:ribosomal small subunit assembly"/>
    <property type="evidence" value="ECO:0007669"/>
    <property type="project" value="TreeGrafter"/>
</dbReference>
<dbReference type="Pfam" id="PF02576">
    <property type="entry name" value="RimP_N"/>
    <property type="match status" value="1"/>
</dbReference>
<reference evidence="6 7" key="1">
    <citation type="submission" date="2020-01" db="EMBL/GenBank/DDBJ databases">
        <authorList>
            <person name="Deng T."/>
        </authorList>
    </citation>
    <scope>NUCLEOTIDE SEQUENCE [LARGE SCALE GENOMIC DNA]</scope>
    <source>
        <strain evidence="6 7">5221</strain>
    </source>
</reference>
<protein>
    <recommendedName>
        <fullName evidence="3">Ribosome maturation factor RimP</fullName>
    </recommendedName>
</protein>
<accession>A0A6N9HA03</accession>
<dbReference type="HAMAP" id="MF_01077">
    <property type="entry name" value="RimP"/>
    <property type="match status" value="1"/>
</dbReference>
<comment type="subcellular location">
    <subcellularLocation>
        <location evidence="3">Cytoplasm</location>
    </subcellularLocation>
</comment>
<feature type="domain" description="Ribosome maturation factor RimP N-terminal" evidence="4">
    <location>
        <begin position="12"/>
        <end position="88"/>
    </location>
</feature>
<dbReference type="GO" id="GO:0005829">
    <property type="term" value="C:cytosol"/>
    <property type="evidence" value="ECO:0007669"/>
    <property type="project" value="TreeGrafter"/>
</dbReference>
<feature type="domain" description="Ribosome maturation factor RimP C-terminal" evidence="5">
    <location>
        <begin position="91"/>
        <end position="152"/>
    </location>
</feature>
<evidence type="ECO:0000256" key="2">
    <source>
        <dbReference type="ARBA" id="ARBA00022517"/>
    </source>
</evidence>
<dbReference type="Pfam" id="PF17384">
    <property type="entry name" value="DUF150_C"/>
    <property type="match status" value="1"/>
</dbReference>
<sequence>MSADEDRVTEAIEGPLGAHGILVEEVRALAAGSHRTVRVVIDLAGDTAEPVSLETIAEATRIVGEATDDLPLFNDRPYTLEVTSPGADRPLTQPRHFARVKGRTLAVRTAAGKRTGELVAATGDHIVLRDGDGALAELPYRDIESAQVQLRFR</sequence>
<gene>
    <name evidence="3" type="primary">rimP</name>
    <name evidence="6" type="ORF">GSY69_10405</name>
</gene>
<dbReference type="InterPro" id="IPR003728">
    <property type="entry name" value="Ribosome_maturation_RimP"/>
</dbReference>
<dbReference type="RefSeq" id="WP_160953782.1">
    <property type="nucleotide sequence ID" value="NZ_WWEQ01000048.1"/>
</dbReference>
<dbReference type="InterPro" id="IPR036847">
    <property type="entry name" value="RimP_C_sf"/>
</dbReference>
<proteinExistence type="inferred from homology"/>
<evidence type="ECO:0000259" key="4">
    <source>
        <dbReference type="Pfam" id="PF02576"/>
    </source>
</evidence>
<dbReference type="SUPFAM" id="SSF75420">
    <property type="entry name" value="YhbC-like, N-terminal domain"/>
    <property type="match status" value="1"/>
</dbReference>
<dbReference type="InterPro" id="IPR028998">
    <property type="entry name" value="RimP_C"/>
</dbReference>
<comment type="caution">
    <text evidence="6">The sequence shown here is derived from an EMBL/GenBank/DDBJ whole genome shotgun (WGS) entry which is preliminary data.</text>
</comment>
<comment type="similarity">
    <text evidence="3">Belongs to the RimP family.</text>
</comment>
<comment type="function">
    <text evidence="3">Required for maturation of 30S ribosomal subunits.</text>
</comment>
<dbReference type="GO" id="GO:0006412">
    <property type="term" value="P:translation"/>
    <property type="evidence" value="ECO:0007669"/>
    <property type="project" value="TreeGrafter"/>
</dbReference>
<evidence type="ECO:0000259" key="5">
    <source>
        <dbReference type="Pfam" id="PF17384"/>
    </source>
</evidence>
<dbReference type="InterPro" id="IPR035956">
    <property type="entry name" value="RimP_N_sf"/>
</dbReference>
<dbReference type="AlphaFoldDB" id="A0A6N9HA03"/>
<dbReference type="Proteomes" id="UP000469215">
    <property type="component" value="Unassembled WGS sequence"/>
</dbReference>
<dbReference type="PANTHER" id="PTHR33867">
    <property type="entry name" value="RIBOSOME MATURATION FACTOR RIMP"/>
    <property type="match status" value="1"/>
</dbReference>
<keyword evidence="2 3" id="KW-0690">Ribosome biogenesis</keyword>
<dbReference type="CDD" id="cd01734">
    <property type="entry name" value="YlxS_C"/>
    <property type="match status" value="1"/>
</dbReference>
<dbReference type="Gene3D" id="3.30.300.70">
    <property type="entry name" value="RimP-like superfamily, N-terminal"/>
    <property type="match status" value="1"/>
</dbReference>
<dbReference type="SUPFAM" id="SSF74942">
    <property type="entry name" value="YhbC-like, C-terminal domain"/>
    <property type="match status" value="1"/>
</dbReference>